<dbReference type="GO" id="GO:0008276">
    <property type="term" value="F:protein methyltransferase activity"/>
    <property type="evidence" value="ECO:0007669"/>
    <property type="project" value="UniProtKB-UniRule"/>
</dbReference>
<dbReference type="SUPFAM" id="SSF53335">
    <property type="entry name" value="S-adenosyl-L-methionine-dependent methyltransferases"/>
    <property type="match status" value="1"/>
</dbReference>
<dbReference type="GO" id="GO:0005737">
    <property type="term" value="C:cytoplasm"/>
    <property type="evidence" value="ECO:0007669"/>
    <property type="project" value="UniProtKB-SubCell"/>
</dbReference>
<dbReference type="Pfam" id="PF06325">
    <property type="entry name" value="PrmA"/>
    <property type="match status" value="1"/>
</dbReference>
<dbReference type="RefSeq" id="WP_151865557.1">
    <property type="nucleotide sequence ID" value="NZ_WBZB01000016.1"/>
</dbReference>
<dbReference type="PANTHER" id="PTHR43648:SF1">
    <property type="entry name" value="ELECTRON TRANSFER FLAVOPROTEIN BETA SUBUNIT LYSINE METHYLTRANSFERASE"/>
    <property type="match status" value="1"/>
</dbReference>
<dbReference type="AlphaFoldDB" id="A0A833M9U0"/>
<keyword evidence="2 6" id="KW-0963">Cytoplasm</keyword>
<sequence length="317" mass="34734">MKWTEVAIKTTTEAVEAVTNILYDAGANGVAIEDPKDFLFMKQEETSWDYVDEALLIRDYEGAIVKGYLPASADLVDKIELIRKSVELLPQFGLDIGIGEITTIEVSEEDWSSAWKQYYKPVKISDKIVIKPTWEEYQSQGDEIILELDPGMAFGTGTHETTVMCIQAQEKYVKGNSKVFDIGCGSGILSIAAAKLGASKVIAVDLDATAVAVAEKNVAINGVEDIVTIKHGNLMDTINERADIVVANIIADIIILLSKEISSFMEEEGVFIASGIITEKMDLVKEELIANGLEIIEVNQMGEWAAIISKKKGENHE</sequence>
<feature type="binding site" evidence="6">
    <location>
        <position position="205"/>
    </location>
    <ligand>
        <name>S-adenosyl-L-methionine</name>
        <dbReference type="ChEBI" id="CHEBI:59789"/>
    </ligand>
</feature>
<dbReference type="Proteomes" id="UP000465601">
    <property type="component" value="Unassembled WGS sequence"/>
</dbReference>
<name>A0A833M9U0_9FIRM</name>
<evidence type="ECO:0000256" key="2">
    <source>
        <dbReference type="ARBA" id="ARBA00022490"/>
    </source>
</evidence>
<evidence type="ECO:0000256" key="1">
    <source>
        <dbReference type="ARBA" id="ARBA00009741"/>
    </source>
</evidence>
<reference evidence="7 8" key="1">
    <citation type="submission" date="2019-10" db="EMBL/GenBank/DDBJ databases">
        <title>Alkaliphilus serpentinus sp. nov. and Alkaliphilus pronyensis sp. nov., two novel anaerobic alkaliphilic species isolated from the serpentinized-hosted hydrothermal field of the Prony Bay (New Caledonia).</title>
        <authorList>
            <person name="Postec A."/>
        </authorList>
    </citation>
    <scope>NUCLEOTIDE SEQUENCE [LARGE SCALE GENOMIC DNA]</scope>
    <source>
        <strain evidence="7 8">LacT</strain>
    </source>
</reference>
<comment type="similarity">
    <text evidence="1 6">Belongs to the methyltransferase superfamily. PrmA family.</text>
</comment>
<feature type="binding site" evidence="6">
    <location>
        <position position="248"/>
    </location>
    <ligand>
        <name>S-adenosyl-L-methionine</name>
        <dbReference type="ChEBI" id="CHEBI:59789"/>
    </ligand>
</feature>
<dbReference type="HAMAP" id="MF_00735">
    <property type="entry name" value="Methyltr_PrmA"/>
    <property type="match status" value="1"/>
</dbReference>
<feature type="binding site" evidence="6">
    <location>
        <position position="183"/>
    </location>
    <ligand>
        <name>S-adenosyl-L-methionine</name>
        <dbReference type="ChEBI" id="CHEBI:59789"/>
    </ligand>
</feature>
<dbReference type="NCBIfam" id="TIGR00406">
    <property type="entry name" value="prmA"/>
    <property type="match status" value="1"/>
</dbReference>
<dbReference type="GO" id="GO:0005840">
    <property type="term" value="C:ribosome"/>
    <property type="evidence" value="ECO:0007669"/>
    <property type="project" value="UniProtKB-KW"/>
</dbReference>
<evidence type="ECO:0000313" key="7">
    <source>
        <dbReference type="EMBL" id="KAB3530745.1"/>
    </source>
</evidence>
<proteinExistence type="inferred from homology"/>
<keyword evidence="5 6" id="KW-0949">S-adenosyl-L-methionine</keyword>
<comment type="function">
    <text evidence="6">Methylates ribosomal protein L11.</text>
</comment>
<dbReference type="InterPro" id="IPR050078">
    <property type="entry name" value="Ribosomal_L11_MeTrfase_PrmA"/>
</dbReference>
<evidence type="ECO:0000256" key="6">
    <source>
        <dbReference type="HAMAP-Rule" id="MF_00735"/>
    </source>
</evidence>
<dbReference type="EC" id="2.1.1.-" evidence="6"/>
<accession>A0A833M9U0</accession>
<gene>
    <name evidence="6" type="primary">prmA</name>
    <name evidence="7" type="ORF">F8153_06450</name>
</gene>
<evidence type="ECO:0000256" key="3">
    <source>
        <dbReference type="ARBA" id="ARBA00022603"/>
    </source>
</evidence>
<dbReference type="InterPro" id="IPR004498">
    <property type="entry name" value="Ribosomal_PrmA_MeTrfase"/>
</dbReference>
<dbReference type="Gene3D" id="3.40.50.150">
    <property type="entry name" value="Vaccinia Virus protein VP39"/>
    <property type="match status" value="1"/>
</dbReference>
<dbReference type="EMBL" id="WBZB01000016">
    <property type="protein sequence ID" value="KAB3530745.1"/>
    <property type="molecule type" value="Genomic_DNA"/>
</dbReference>
<evidence type="ECO:0000313" key="8">
    <source>
        <dbReference type="Proteomes" id="UP000465601"/>
    </source>
</evidence>
<dbReference type="PIRSF" id="PIRSF000401">
    <property type="entry name" value="RPL11_MTase"/>
    <property type="match status" value="1"/>
</dbReference>
<organism evidence="7 8">
    <name type="scientific">Alkaliphilus serpentinus</name>
    <dbReference type="NCBI Taxonomy" id="1482731"/>
    <lineage>
        <taxon>Bacteria</taxon>
        <taxon>Bacillati</taxon>
        <taxon>Bacillota</taxon>
        <taxon>Clostridia</taxon>
        <taxon>Peptostreptococcales</taxon>
        <taxon>Natronincolaceae</taxon>
        <taxon>Alkaliphilus</taxon>
    </lineage>
</organism>
<keyword evidence="7" id="KW-0689">Ribosomal protein</keyword>
<evidence type="ECO:0000256" key="5">
    <source>
        <dbReference type="ARBA" id="ARBA00022691"/>
    </source>
</evidence>
<protein>
    <recommendedName>
        <fullName evidence="6">Ribosomal protein L11 methyltransferase</fullName>
        <shortName evidence="6">L11 Mtase</shortName>
        <ecNumber evidence="6">2.1.1.-</ecNumber>
    </recommendedName>
</protein>
<comment type="subcellular location">
    <subcellularLocation>
        <location evidence="6">Cytoplasm</location>
    </subcellularLocation>
</comment>
<dbReference type="PANTHER" id="PTHR43648">
    <property type="entry name" value="ELECTRON TRANSFER FLAVOPROTEIN BETA SUBUNIT LYSINE METHYLTRANSFERASE"/>
    <property type="match status" value="1"/>
</dbReference>
<keyword evidence="7" id="KW-0687">Ribonucleoprotein</keyword>
<dbReference type="InterPro" id="IPR029063">
    <property type="entry name" value="SAM-dependent_MTases_sf"/>
</dbReference>
<dbReference type="OrthoDB" id="9785995at2"/>
<keyword evidence="8" id="KW-1185">Reference proteome</keyword>
<evidence type="ECO:0000256" key="4">
    <source>
        <dbReference type="ARBA" id="ARBA00022679"/>
    </source>
</evidence>
<dbReference type="CDD" id="cd02440">
    <property type="entry name" value="AdoMet_MTases"/>
    <property type="match status" value="1"/>
</dbReference>
<comment type="caution">
    <text evidence="7">The sequence shown here is derived from an EMBL/GenBank/DDBJ whole genome shotgun (WGS) entry which is preliminary data.</text>
</comment>
<keyword evidence="4 6" id="KW-0808">Transferase</keyword>
<comment type="catalytic activity">
    <reaction evidence="6">
        <text>L-lysyl-[protein] + 3 S-adenosyl-L-methionine = N(6),N(6),N(6)-trimethyl-L-lysyl-[protein] + 3 S-adenosyl-L-homocysteine + 3 H(+)</text>
        <dbReference type="Rhea" id="RHEA:54192"/>
        <dbReference type="Rhea" id="RHEA-COMP:9752"/>
        <dbReference type="Rhea" id="RHEA-COMP:13826"/>
        <dbReference type="ChEBI" id="CHEBI:15378"/>
        <dbReference type="ChEBI" id="CHEBI:29969"/>
        <dbReference type="ChEBI" id="CHEBI:57856"/>
        <dbReference type="ChEBI" id="CHEBI:59789"/>
        <dbReference type="ChEBI" id="CHEBI:61961"/>
    </reaction>
</comment>
<dbReference type="GO" id="GO:0032259">
    <property type="term" value="P:methylation"/>
    <property type="evidence" value="ECO:0007669"/>
    <property type="project" value="UniProtKB-KW"/>
</dbReference>
<keyword evidence="3 6" id="KW-0489">Methyltransferase</keyword>
<feature type="binding site" evidence="6">
    <location>
        <position position="162"/>
    </location>
    <ligand>
        <name>S-adenosyl-L-methionine</name>
        <dbReference type="ChEBI" id="CHEBI:59789"/>
    </ligand>
</feature>